<feature type="region of interest" description="Disordered" evidence="4">
    <location>
        <begin position="787"/>
        <end position="811"/>
    </location>
</feature>
<feature type="region of interest" description="Disordered" evidence="4">
    <location>
        <begin position="265"/>
        <end position="285"/>
    </location>
</feature>
<keyword evidence="3" id="KW-0539">Nucleus</keyword>
<dbReference type="PROSITE" id="PS00463">
    <property type="entry name" value="ZN2_CY6_FUNGAL_1"/>
    <property type="match status" value="1"/>
</dbReference>
<dbReference type="InterPro" id="IPR001138">
    <property type="entry name" value="Zn2Cys6_DnaBD"/>
</dbReference>
<dbReference type="PANTHER" id="PTHR31001">
    <property type="entry name" value="UNCHARACTERIZED TRANSCRIPTIONAL REGULATORY PROTEIN"/>
    <property type="match status" value="1"/>
</dbReference>
<dbReference type="GO" id="GO:0008270">
    <property type="term" value="F:zinc ion binding"/>
    <property type="evidence" value="ECO:0007669"/>
    <property type="project" value="InterPro"/>
</dbReference>
<dbReference type="Gene3D" id="4.10.240.10">
    <property type="entry name" value="Zn(2)-C6 fungal-type DNA-binding domain"/>
    <property type="match status" value="1"/>
</dbReference>
<feature type="region of interest" description="Disordered" evidence="4">
    <location>
        <begin position="1"/>
        <end position="64"/>
    </location>
</feature>
<dbReference type="InterPro" id="IPR036864">
    <property type="entry name" value="Zn2-C6_fun-type_DNA-bd_sf"/>
</dbReference>
<dbReference type="OrthoDB" id="3364175at2759"/>
<gene>
    <name evidence="6" type="ORF">RHTO0S_06e03004g</name>
</gene>
<dbReference type="GO" id="GO:0003677">
    <property type="term" value="F:DNA binding"/>
    <property type="evidence" value="ECO:0007669"/>
    <property type="project" value="InterPro"/>
</dbReference>
<dbReference type="GO" id="GO:0000981">
    <property type="term" value="F:DNA-binding transcription factor activity, RNA polymerase II-specific"/>
    <property type="evidence" value="ECO:0007669"/>
    <property type="project" value="InterPro"/>
</dbReference>
<dbReference type="SUPFAM" id="SSF57701">
    <property type="entry name" value="Zn2/Cys6 DNA-binding domain"/>
    <property type="match status" value="1"/>
</dbReference>
<comment type="subcellular location">
    <subcellularLocation>
        <location evidence="1">Nucleus</location>
    </subcellularLocation>
</comment>
<proteinExistence type="predicted"/>
<sequence length="931" mass="100544">MPPRASTSRSPPTNDIHVAASPPAASSSTAPTTSASGTGDGLEGKTSAAGPDRKGKKKSQRPSWSCTECTRRKIRCDRVVPGCGQCIKRGKVHLCRLEDDNVGLVPPGGSTPVSALSTASGPPRLATSNEYEAISRSVNVVRQRLHHLERVLRAFVPQPDAVDDTGNPMWGVDLNRLRHDVPSAALPTPSTSALNTPLAGDFLSLHPISPHQQQAAPRDNEVEAAVTLEFLALGHDSKESHFSRAELRRPSNDADERLPIALERSSTTAAPHAATGPAADGVGSSTGTHLSAVDAVLPDEATGHAYVEFSLEHVLWQHGGTHTGQFRQEAAQFHSWGPERATKVNQAWLALYFAVLCVAVKHMTPEDIDKYGIATQEQRPLAKRFFDAAVDALYRSNFMAKHSIYAVQAINLFAVSCQDVGESDLIATLLAAGLRIAQALNLHRFRSDAEWDAKRRKNGVDPTSEQGIKGLIEREIRKRVWYGLVTEDWISHHGRRAYFISPTHFSTPLPLNCTDEDLAAGRMVNRPQDEPTEASKTILLYKVADCMRRFFEHIHTHSALSYPNCLEADRALRSIILDGPAFLKAEMSGAEGYPSWTAKFRHYWIISISHKLLVVHRTFLTVPDERFAYSRRVATEAARSIIQQLARSPPNSISAYWTLPYHTISAATTLMLDIFQSPEDPSVPVKRVEVQHALYELQQLAPSSHIAARGVSLLSTLLAEETKHRAMDEQGGMSLAPDSFAASPGESARLDTVAKRIASSSSAAISVPPLPVVTPSVATSKTPFFASNASSSTSLRLPPVPEQTNESEPTFVLPDPSAHVLPSAPLSQQALEALFAGLGGSYSTSEPDGSGFGMSESLVAQDPMARDALQSSVPGASESGLFDLTGMGLGDDPAIDFWRLLHPEGTGEDDGMLGLEMAGVGHGMEQSAWTA</sequence>
<dbReference type="CDD" id="cd00067">
    <property type="entry name" value="GAL4"/>
    <property type="match status" value="1"/>
</dbReference>
<dbReference type="CDD" id="cd12148">
    <property type="entry name" value="fungal_TF_MHR"/>
    <property type="match status" value="1"/>
</dbReference>
<dbReference type="GO" id="GO:0006351">
    <property type="term" value="P:DNA-templated transcription"/>
    <property type="evidence" value="ECO:0007669"/>
    <property type="project" value="InterPro"/>
</dbReference>
<evidence type="ECO:0000256" key="4">
    <source>
        <dbReference type="SAM" id="MobiDB-lite"/>
    </source>
</evidence>
<dbReference type="Pfam" id="PF00172">
    <property type="entry name" value="Zn_clus"/>
    <property type="match status" value="1"/>
</dbReference>
<feature type="compositionally biased region" description="Low complexity" evidence="4">
    <location>
        <begin position="1"/>
        <end position="36"/>
    </location>
</feature>
<dbReference type="PROSITE" id="PS50048">
    <property type="entry name" value="ZN2_CY6_FUNGAL_2"/>
    <property type="match status" value="1"/>
</dbReference>
<dbReference type="InterPro" id="IPR050613">
    <property type="entry name" value="Sec_Metabolite_Reg"/>
</dbReference>
<evidence type="ECO:0000313" key="6">
    <source>
        <dbReference type="EMBL" id="CDR41567.1"/>
    </source>
</evidence>
<dbReference type="AlphaFoldDB" id="A0A061AVI8"/>
<reference evidence="6" key="1">
    <citation type="journal article" date="2014" name="Genome Announc.">
        <title>Draft genome sequence of Rhodosporidium toruloides CECT1137, an oleaginous yeast of biotechnological interest.</title>
        <authorList>
            <person name="Morin N."/>
            <person name="Calcas X."/>
            <person name="Devillers H."/>
            <person name="Durrens P."/>
            <person name="Sherman D.J."/>
            <person name="Nicaud J.-M."/>
            <person name="Neuveglise C."/>
        </authorList>
    </citation>
    <scope>NUCLEOTIDE SEQUENCE</scope>
    <source>
        <strain evidence="6">CECT1137</strain>
    </source>
</reference>
<protein>
    <submittedName>
        <fullName evidence="6">RHTO0S06e03004g1_1</fullName>
    </submittedName>
</protein>
<accession>A0A061AVI8</accession>
<evidence type="ECO:0000256" key="3">
    <source>
        <dbReference type="ARBA" id="ARBA00023242"/>
    </source>
</evidence>
<dbReference type="EMBL" id="LK052941">
    <property type="protein sequence ID" value="CDR41567.1"/>
    <property type="molecule type" value="Genomic_DNA"/>
</dbReference>
<evidence type="ECO:0000256" key="2">
    <source>
        <dbReference type="ARBA" id="ARBA00022723"/>
    </source>
</evidence>
<evidence type="ECO:0000259" key="5">
    <source>
        <dbReference type="PROSITE" id="PS50048"/>
    </source>
</evidence>
<dbReference type="InterPro" id="IPR007219">
    <property type="entry name" value="XnlR_reg_dom"/>
</dbReference>
<dbReference type="PANTHER" id="PTHR31001:SF90">
    <property type="entry name" value="CENTROMERE DNA-BINDING PROTEIN COMPLEX CBF3 SUBUNIT B"/>
    <property type="match status" value="1"/>
</dbReference>
<name>A0A061AVI8_RHOTO</name>
<organism evidence="6">
    <name type="scientific">Rhodotorula toruloides</name>
    <name type="common">Yeast</name>
    <name type="synonym">Rhodosporidium toruloides</name>
    <dbReference type="NCBI Taxonomy" id="5286"/>
    <lineage>
        <taxon>Eukaryota</taxon>
        <taxon>Fungi</taxon>
        <taxon>Dikarya</taxon>
        <taxon>Basidiomycota</taxon>
        <taxon>Pucciniomycotina</taxon>
        <taxon>Microbotryomycetes</taxon>
        <taxon>Sporidiobolales</taxon>
        <taxon>Sporidiobolaceae</taxon>
        <taxon>Rhodotorula</taxon>
    </lineage>
</organism>
<dbReference type="SMART" id="SM00066">
    <property type="entry name" value="GAL4"/>
    <property type="match status" value="1"/>
</dbReference>
<feature type="compositionally biased region" description="Low complexity" evidence="4">
    <location>
        <begin position="267"/>
        <end position="279"/>
    </location>
</feature>
<keyword evidence="2" id="KW-0479">Metal-binding</keyword>
<dbReference type="GO" id="GO:0005634">
    <property type="term" value="C:nucleus"/>
    <property type="evidence" value="ECO:0007669"/>
    <property type="project" value="UniProtKB-SubCell"/>
</dbReference>
<feature type="domain" description="Zn(2)-C6 fungal-type" evidence="5">
    <location>
        <begin position="65"/>
        <end position="97"/>
    </location>
</feature>
<evidence type="ECO:0000256" key="1">
    <source>
        <dbReference type="ARBA" id="ARBA00004123"/>
    </source>
</evidence>
<dbReference type="Pfam" id="PF04082">
    <property type="entry name" value="Fungal_trans"/>
    <property type="match status" value="1"/>
</dbReference>